<proteinExistence type="predicted"/>
<accession>A0A537LJW3</accession>
<organism evidence="1 2">
    <name type="scientific">Candidatus Segetimicrobium genomatis</name>
    <dbReference type="NCBI Taxonomy" id="2569760"/>
    <lineage>
        <taxon>Bacteria</taxon>
        <taxon>Bacillati</taxon>
        <taxon>Candidatus Sysuimicrobiota</taxon>
        <taxon>Candidatus Sysuimicrobiia</taxon>
        <taxon>Candidatus Sysuimicrobiales</taxon>
        <taxon>Candidatus Segetimicrobiaceae</taxon>
        <taxon>Candidatus Segetimicrobium</taxon>
    </lineage>
</organism>
<evidence type="ECO:0008006" key="3">
    <source>
        <dbReference type="Google" id="ProtNLM"/>
    </source>
</evidence>
<dbReference type="Proteomes" id="UP000318661">
    <property type="component" value="Unassembled WGS sequence"/>
</dbReference>
<dbReference type="AlphaFoldDB" id="A0A537LJW3"/>
<protein>
    <recommendedName>
        <fullName evidence="3">SPOR domain-containing protein</fullName>
    </recommendedName>
</protein>
<evidence type="ECO:0000313" key="1">
    <source>
        <dbReference type="EMBL" id="TMJ08270.1"/>
    </source>
</evidence>
<name>A0A537LJW3_9BACT</name>
<comment type="caution">
    <text evidence="1">The sequence shown here is derived from an EMBL/GenBank/DDBJ whole genome shotgun (WGS) entry which is preliminary data.</text>
</comment>
<reference evidence="1 2" key="1">
    <citation type="journal article" date="2019" name="Nat. Microbiol.">
        <title>Mediterranean grassland soil C-N compound turnover is dependent on rainfall and depth, and is mediated by genomically divergent microorganisms.</title>
        <authorList>
            <person name="Diamond S."/>
            <person name="Andeer P.F."/>
            <person name="Li Z."/>
            <person name="Crits-Christoph A."/>
            <person name="Burstein D."/>
            <person name="Anantharaman K."/>
            <person name="Lane K.R."/>
            <person name="Thomas B.C."/>
            <person name="Pan C."/>
            <person name="Northen T.R."/>
            <person name="Banfield J.F."/>
        </authorList>
    </citation>
    <scope>NUCLEOTIDE SEQUENCE [LARGE SCALE GENOMIC DNA]</scope>
    <source>
        <strain evidence="1">NP_2</strain>
    </source>
</reference>
<sequence>MATWDERTFQRRIEPTPEVPVVRQVPQIIAAGLTALLLASGPYWALRATMLQASVSSTIRGEPMEITPVTRSSGVTAVRPGQGRTVGSRAGRFVVAFGRFERLESAKAQARLVRSKGYIAAVVRSGTAYVVVSRQYRSLADAKFWSSIFSKLGLEAKALTRLEARRHQQLTAAL</sequence>
<evidence type="ECO:0000313" key="2">
    <source>
        <dbReference type="Proteomes" id="UP000318661"/>
    </source>
</evidence>
<gene>
    <name evidence="1" type="ORF">E6G99_04740</name>
</gene>
<dbReference type="EMBL" id="VBAJ01000113">
    <property type="protein sequence ID" value="TMJ08270.1"/>
    <property type="molecule type" value="Genomic_DNA"/>
</dbReference>